<organism evidence="2 3">
    <name type="scientific">Chloropicon primus</name>
    <dbReference type="NCBI Taxonomy" id="1764295"/>
    <lineage>
        <taxon>Eukaryota</taxon>
        <taxon>Viridiplantae</taxon>
        <taxon>Chlorophyta</taxon>
        <taxon>Chloropicophyceae</taxon>
        <taxon>Chloropicales</taxon>
        <taxon>Chloropicaceae</taxon>
        <taxon>Chloropicon</taxon>
    </lineage>
</organism>
<dbReference type="PANTHER" id="PTHR12507">
    <property type="entry name" value="REDUCED GROWTH PHENOTYPE 1 RGP1, YEAST -RELATED"/>
    <property type="match status" value="1"/>
</dbReference>
<feature type="region of interest" description="Disordered" evidence="1">
    <location>
        <begin position="264"/>
        <end position="292"/>
    </location>
</feature>
<keyword evidence="3" id="KW-1185">Reference proteome</keyword>
<dbReference type="EMBL" id="CP031037">
    <property type="protein sequence ID" value="QDZ20782.1"/>
    <property type="molecule type" value="Genomic_DNA"/>
</dbReference>
<evidence type="ECO:0000313" key="2">
    <source>
        <dbReference type="EMBL" id="QDZ20782.1"/>
    </source>
</evidence>
<dbReference type="Pfam" id="PF08737">
    <property type="entry name" value="Rgp1"/>
    <property type="match status" value="1"/>
</dbReference>
<name>A0A5B8MN74_9CHLO</name>
<reference evidence="2 3" key="1">
    <citation type="submission" date="2018-07" db="EMBL/GenBank/DDBJ databases">
        <title>The complete nuclear genome of the prasinophyte Chloropicon primus (CCMP1205).</title>
        <authorList>
            <person name="Pombert J.-F."/>
            <person name="Otis C."/>
            <person name="Turmel M."/>
            <person name="Lemieux C."/>
        </authorList>
    </citation>
    <scope>NUCLEOTIDE SEQUENCE [LARGE SCALE GENOMIC DNA]</scope>
    <source>
        <strain evidence="2 3">CCMP1205</strain>
    </source>
</reference>
<evidence type="ECO:0000313" key="3">
    <source>
        <dbReference type="Proteomes" id="UP000316726"/>
    </source>
</evidence>
<dbReference type="InterPro" id="IPR014848">
    <property type="entry name" value="Rgp1"/>
</dbReference>
<evidence type="ECO:0000256" key="1">
    <source>
        <dbReference type="SAM" id="MobiDB-lite"/>
    </source>
</evidence>
<feature type="compositionally biased region" description="Basic and acidic residues" evidence="1">
    <location>
        <begin position="52"/>
        <end position="72"/>
    </location>
</feature>
<accession>A0A5B8MN74</accession>
<gene>
    <name evidence="2" type="ORF">A3770_04p33000</name>
</gene>
<dbReference type="Proteomes" id="UP000316726">
    <property type="component" value="Chromosome 4"/>
</dbReference>
<proteinExistence type="predicted"/>
<feature type="compositionally biased region" description="Basic and acidic residues" evidence="1">
    <location>
        <begin position="85"/>
        <end position="97"/>
    </location>
</feature>
<evidence type="ECO:0008006" key="4">
    <source>
        <dbReference type="Google" id="ProtNLM"/>
    </source>
</evidence>
<protein>
    <recommendedName>
        <fullName evidence="4">Reduced growth phenotype protein 1</fullName>
    </recommendedName>
</protein>
<sequence length="470" mass="51941">MAEGEEAKVVVGHHYHVEFGRALQLPGETAEAVVKVKLEEESIASSSACDRSSLEKGEGEGEGRSKEYKEGDGGGASSSTQSGSAEKDAPQMGKKRETTEEIRFELLCHERVDPVLVEVRARDYDSGAAGEKLRKKIERLIGRSGKASHPLKLTSSEPQKSFKVFMEIPEHFPPSYTGTSVSYAYKLKVSTVKVVPSKKSASGCREFEKSSATFPICFWASLTHKACSPGRGVTRPPDDDDAAAEAFMVKAAEVGNDMYFKNRGKRPSRVSGSGSVGALGDGEYRDDLPSPGSSLRDYTMPEFMRYGRRNSHSGRESEDRELLSSLHLDRESCYNIFCGETCFVHLHLLGDLNVQPGDLIECVLDFLPTEVVCSKVAIELVAQETILRPKQTNRARRTSSRQAYADEDVVLHSTRTSFTFNVPRDSFPSFETDLIKLDWEIRFAFDIFTGTPAAKGELNWKLPVRLALKT</sequence>
<feature type="region of interest" description="Disordered" evidence="1">
    <location>
        <begin position="41"/>
        <end position="97"/>
    </location>
</feature>
<dbReference type="AlphaFoldDB" id="A0A5B8MN74"/>
<dbReference type="OrthoDB" id="1918at2759"/>